<evidence type="ECO:0000313" key="3">
    <source>
        <dbReference type="EMBL" id="OGF78052.1"/>
    </source>
</evidence>
<accession>A0A1F5WQV3</accession>
<dbReference type="PANTHER" id="PTHR34477:SF5">
    <property type="entry name" value="BSL5627 PROTEIN"/>
    <property type="match status" value="1"/>
</dbReference>
<dbReference type="InterPro" id="IPR035901">
    <property type="entry name" value="GIY-YIG_endonuc_sf"/>
</dbReference>
<dbReference type="AlphaFoldDB" id="A0A1F5WQV3"/>
<dbReference type="PROSITE" id="PS50164">
    <property type="entry name" value="GIY_YIG"/>
    <property type="match status" value="1"/>
</dbReference>
<evidence type="ECO:0000259" key="2">
    <source>
        <dbReference type="PROSITE" id="PS50164"/>
    </source>
</evidence>
<feature type="domain" description="GIY-YIG" evidence="2">
    <location>
        <begin position="1"/>
        <end position="77"/>
    </location>
</feature>
<dbReference type="Gene3D" id="3.40.1440.10">
    <property type="entry name" value="GIY-YIG endonuclease"/>
    <property type="match status" value="1"/>
</dbReference>
<reference evidence="3 4" key="1">
    <citation type="journal article" date="2016" name="Nat. Commun.">
        <title>Thousands of microbial genomes shed light on interconnected biogeochemical processes in an aquifer system.</title>
        <authorList>
            <person name="Anantharaman K."/>
            <person name="Brown C.T."/>
            <person name="Hug L.A."/>
            <person name="Sharon I."/>
            <person name="Castelle C.J."/>
            <person name="Probst A.J."/>
            <person name="Thomas B.C."/>
            <person name="Singh A."/>
            <person name="Wilkins M.J."/>
            <person name="Karaoz U."/>
            <person name="Brodie E.L."/>
            <person name="Williams K.H."/>
            <person name="Hubbard S.S."/>
            <person name="Banfield J.F."/>
        </authorList>
    </citation>
    <scope>NUCLEOTIDE SEQUENCE [LARGE SCALE GENOMIC DNA]</scope>
</reference>
<organism evidence="3 4">
    <name type="scientific">Candidatus Giovannonibacteria bacterium RIFCSPHIGHO2_12_FULL_43_15</name>
    <dbReference type="NCBI Taxonomy" id="1798341"/>
    <lineage>
        <taxon>Bacteria</taxon>
        <taxon>Candidatus Giovannoniibacteriota</taxon>
    </lineage>
</organism>
<dbReference type="Pfam" id="PF01541">
    <property type="entry name" value="GIY-YIG"/>
    <property type="match status" value="1"/>
</dbReference>
<dbReference type="InterPro" id="IPR000305">
    <property type="entry name" value="GIY-YIG_endonuc"/>
</dbReference>
<gene>
    <name evidence="3" type="ORF">A3F23_02155</name>
</gene>
<proteinExistence type="inferred from homology"/>
<dbReference type="InterPro" id="IPR050190">
    <property type="entry name" value="UPF0213_domain"/>
</dbReference>
<dbReference type="PANTHER" id="PTHR34477">
    <property type="entry name" value="UPF0213 PROTEIN YHBQ"/>
    <property type="match status" value="1"/>
</dbReference>
<evidence type="ECO:0000256" key="1">
    <source>
        <dbReference type="ARBA" id="ARBA00007435"/>
    </source>
</evidence>
<evidence type="ECO:0000313" key="4">
    <source>
        <dbReference type="Proteomes" id="UP000177723"/>
    </source>
</evidence>
<dbReference type="SUPFAM" id="SSF82771">
    <property type="entry name" value="GIY-YIG endonuclease"/>
    <property type="match status" value="1"/>
</dbReference>
<dbReference type="Proteomes" id="UP000177723">
    <property type="component" value="Unassembled WGS sequence"/>
</dbReference>
<comment type="caution">
    <text evidence="3">The sequence shown here is derived from an EMBL/GenBank/DDBJ whole genome shotgun (WGS) entry which is preliminary data.</text>
</comment>
<dbReference type="EMBL" id="MFHT01000005">
    <property type="protein sequence ID" value="OGF78052.1"/>
    <property type="molecule type" value="Genomic_DNA"/>
</dbReference>
<sequence length="83" mass="10035">MNYIYLLKSKKQDWLYTGYTSDLKKRFQKHQGGHSSATKPYCPFELVFYEAYKSRLDAKRRKKYLKTNQGKRALKLMLRDSFK</sequence>
<dbReference type="CDD" id="cd10449">
    <property type="entry name" value="GIY-YIG_SLX1_like"/>
    <property type="match status" value="1"/>
</dbReference>
<protein>
    <recommendedName>
        <fullName evidence="2">GIY-YIG domain-containing protein</fullName>
    </recommendedName>
</protein>
<comment type="similarity">
    <text evidence="1">Belongs to the UPF0213 family.</text>
</comment>
<name>A0A1F5WQV3_9BACT</name>